<keyword evidence="2" id="KW-1185">Reference proteome</keyword>
<proteinExistence type="predicted"/>
<reference evidence="1 2" key="1">
    <citation type="journal article" date="2016" name="PLoS ONE">
        <title>Whole-Genome Sequence Analysis of Bombella intestini LMG 28161T, a Novel Acetic Acid Bacterium Isolated from the Crop of a Red-Tailed Bumble Bee, Bombus lapidarius.</title>
        <authorList>
            <person name="Li L."/>
            <person name="Illeghems K."/>
            <person name="Van Kerrebroeck S."/>
            <person name="Borremans W."/>
            <person name="Cleenwerck I."/>
            <person name="Smagghe G."/>
            <person name="De Vuyst L."/>
            <person name="Vandamme P."/>
        </authorList>
    </citation>
    <scope>NUCLEOTIDE SEQUENCE [LARGE SCALE GENOMIC DNA]</scope>
    <source>
        <strain evidence="1 2">R-52487</strain>
    </source>
</reference>
<organism evidence="1 2">
    <name type="scientific">Bombella intestini</name>
    <dbReference type="NCBI Taxonomy" id="1539051"/>
    <lineage>
        <taxon>Bacteria</taxon>
        <taxon>Pseudomonadati</taxon>
        <taxon>Pseudomonadota</taxon>
        <taxon>Alphaproteobacteria</taxon>
        <taxon>Acetobacterales</taxon>
        <taxon>Acetobacteraceae</taxon>
        <taxon>Bombella</taxon>
    </lineage>
</organism>
<accession>A0A1S8GPH5</accession>
<gene>
    <name evidence="1" type="ORF">AL01_05705</name>
</gene>
<evidence type="ECO:0000313" key="2">
    <source>
        <dbReference type="Proteomes" id="UP000200980"/>
    </source>
</evidence>
<dbReference type="PIRSF" id="PIRSF032025">
    <property type="entry name" value="UCP032025"/>
    <property type="match status" value="1"/>
</dbReference>
<dbReference type="EMBL" id="JATM01000003">
    <property type="protein sequence ID" value="OOL18296.1"/>
    <property type="molecule type" value="Genomic_DNA"/>
</dbReference>
<dbReference type="OrthoDB" id="9798292at2"/>
<dbReference type="InterPro" id="IPR008320">
    <property type="entry name" value="UCP032025"/>
</dbReference>
<name>A0A1S8GPH5_9PROT</name>
<dbReference type="Proteomes" id="UP000200980">
    <property type="component" value="Unassembled WGS sequence"/>
</dbReference>
<dbReference type="AlphaFoldDB" id="A0A1S8GPH5"/>
<protein>
    <recommendedName>
        <fullName evidence="3">Lysophospholipase</fullName>
    </recommendedName>
</protein>
<evidence type="ECO:0008006" key="3">
    <source>
        <dbReference type="Google" id="ProtNLM"/>
    </source>
</evidence>
<comment type="caution">
    <text evidence="1">The sequence shown here is derived from an EMBL/GenBank/DDBJ whole genome shotgun (WGS) entry which is preliminary data.</text>
</comment>
<dbReference type="STRING" id="1539051.AL01_05705"/>
<dbReference type="Pfam" id="PF07370">
    <property type="entry name" value="DUF1489"/>
    <property type="match status" value="1"/>
</dbReference>
<evidence type="ECO:0000313" key="1">
    <source>
        <dbReference type="EMBL" id="OOL18296.1"/>
    </source>
</evidence>
<sequence>MPTPKTPTLHMIKLIVGCTSPEMLRDWVAVERHKGVAYVRTRTMPKRADDIVKGGGSIYRVINGLIMCRQPIIGFDSYTRDDGHPGTLILVSDDVIPTQPRPMRPFQGWRYFKPEDAPPDLDPTASGAIDDGISALPASLRNQLSELGLL</sequence>
<dbReference type="RefSeq" id="WP_077396647.1">
    <property type="nucleotide sequence ID" value="NZ_JATM01000003.1"/>
</dbReference>